<name>G0S2B9_CHATD</name>
<proteinExistence type="inferred from homology"/>
<dbReference type="InterPro" id="IPR019185">
    <property type="entry name" value="Integral_membrane_SYS1-rel"/>
</dbReference>
<organism evidence="12">
    <name type="scientific">Chaetomium thermophilum (strain DSM 1495 / CBS 144.50 / IMI 039719)</name>
    <name type="common">Thermochaetoides thermophila</name>
    <dbReference type="NCBI Taxonomy" id="759272"/>
    <lineage>
        <taxon>Eukaryota</taxon>
        <taxon>Fungi</taxon>
        <taxon>Dikarya</taxon>
        <taxon>Ascomycota</taxon>
        <taxon>Pezizomycotina</taxon>
        <taxon>Sordariomycetes</taxon>
        <taxon>Sordariomycetidae</taxon>
        <taxon>Sordariales</taxon>
        <taxon>Chaetomiaceae</taxon>
        <taxon>Thermochaetoides</taxon>
    </lineage>
</organism>
<dbReference type="AlphaFoldDB" id="G0S2B9"/>
<feature type="transmembrane region" description="Helical" evidence="10">
    <location>
        <begin position="114"/>
        <end position="134"/>
    </location>
</feature>
<dbReference type="eggNOG" id="KOG4697">
    <property type="taxonomic scope" value="Eukaryota"/>
</dbReference>
<dbReference type="Proteomes" id="UP000008066">
    <property type="component" value="Unassembled WGS sequence"/>
</dbReference>
<evidence type="ECO:0000256" key="3">
    <source>
        <dbReference type="ARBA" id="ARBA00022448"/>
    </source>
</evidence>
<accession>G0S2B9</accession>
<dbReference type="GO" id="GO:0043001">
    <property type="term" value="P:Golgi to plasma membrane protein transport"/>
    <property type="evidence" value="ECO:0007669"/>
    <property type="project" value="TreeGrafter"/>
</dbReference>
<keyword evidence="3" id="KW-0813">Transport</keyword>
<evidence type="ECO:0000256" key="8">
    <source>
        <dbReference type="ARBA" id="ARBA00023136"/>
    </source>
</evidence>
<sequence length="206" mass="21666">MARRRRPPRAGALSELPPLRIFSQIVALQSLYYFAALILFLFTALVAGTKFSLDLIFGWDAVRGDTTQGWLMGAAAIVVLIGRSKLVLDFALSMHAIHLVVVTIYSGQLPRNTAWWVAMAAASAVSVAIATWGCRHRELKPTFSFGGGGIAASSTAAGGNGDGGDGVGDGGMGGDEEQGFSRGRGRGRGRDGAGEYEMVAMNDTGR</sequence>
<feature type="transmembrane region" description="Helical" evidence="10">
    <location>
        <begin position="21"/>
        <end position="47"/>
    </location>
</feature>
<dbReference type="OrthoDB" id="542931at2759"/>
<keyword evidence="6 10" id="KW-1133">Transmembrane helix</keyword>
<keyword evidence="4 10" id="KW-0812">Transmembrane</keyword>
<keyword evidence="12" id="KW-1185">Reference proteome</keyword>
<dbReference type="RefSeq" id="XP_006692171.1">
    <property type="nucleotide sequence ID" value="XM_006692108.1"/>
</dbReference>
<evidence type="ECO:0000256" key="5">
    <source>
        <dbReference type="ARBA" id="ARBA00022927"/>
    </source>
</evidence>
<dbReference type="PANTHER" id="PTHR12952:SF0">
    <property type="entry name" value="PROTEIN SYS1 HOMOLOG"/>
    <property type="match status" value="1"/>
</dbReference>
<dbReference type="GO" id="GO:0034067">
    <property type="term" value="P:protein localization to Golgi apparatus"/>
    <property type="evidence" value="ECO:0007669"/>
    <property type="project" value="TreeGrafter"/>
</dbReference>
<reference evidence="11 12" key="1">
    <citation type="journal article" date="2011" name="Cell">
        <title>Insight into structure and assembly of the nuclear pore complex by utilizing the genome of a eukaryotic thermophile.</title>
        <authorList>
            <person name="Amlacher S."/>
            <person name="Sarges P."/>
            <person name="Flemming D."/>
            <person name="van Noort V."/>
            <person name="Kunze R."/>
            <person name="Devos D.P."/>
            <person name="Arumugam M."/>
            <person name="Bork P."/>
            <person name="Hurt E."/>
        </authorList>
    </citation>
    <scope>NUCLEOTIDE SEQUENCE [LARGE SCALE GENOMIC DNA]</scope>
    <source>
        <strain evidence="12">DSM 1495 / CBS 144.50 / IMI 039719</strain>
    </source>
</reference>
<dbReference type="OMA" id="EYEMVGM"/>
<evidence type="ECO:0000313" key="11">
    <source>
        <dbReference type="EMBL" id="EGS22152.1"/>
    </source>
</evidence>
<evidence type="ECO:0000256" key="7">
    <source>
        <dbReference type="ARBA" id="ARBA00023034"/>
    </source>
</evidence>
<dbReference type="GO" id="GO:0000139">
    <property type="term" value="C:Golgi membrane"/>
    <property type="evidence" value="ECO:0007669"/>
    <property type="project" value="UniProtKB-SubCell"/>
</dbReference>
<protein>
    <submittedName>
        <fullName evidence="11">Putative integral membrane protein</fullName>
    </submittedName>
</protein>
<keyword evidence="5" id="KW-0653">Protein transport</keyword>
<feature type="compositionally biased region" description="Gly residues" evidence="9">
    <location>
        <begin position="158"/>
        <end position="173"/>
    </location>
</feature>
<evidence type="ECO:0000256" key="10">
    <source>
        <dbReference type="SAM" id="Phobius"/>
    </source>
</evidence>
<evidence type="ECO:0000313" key="12">
    <source>
        <dbReference type="Proteomes" id="UP000008066"/>
    </source>
</evidence>
<evidence type="ECO:0000256" key="2">
    <source>
        <dbReference type="ARBA" id="ARBA00008160"/>
    </source>
</evidence>
<dbReference type="GO" id="GO:0005829">
    <property type="term" value="C:cytosol"/>
    <property type="evidence" value="ECO:0007669"/>
    <property type="project" value="GOC"/>
</dbReference>
<feature type="region of interest" description="Disordered" evidence="9">
    <location>
        <begin position="156"/>
        <end position="206"/>
    </location>
</feature>
<feature type="transmembrane region" description="Helical" evidence="10">
    <location>
        <begin position="90"/>
        <end position="108"/>
    </location>
</feature>
<keyword evidence="7" id="KW-0333">Golgi apparatus</keyword>
<evidence type="ECO:0000256" key="1">
    <source>
        <dbReference type="ARBA" id="ARBA00004653"/>
    </source>
</evidence>
<dbReference type="GO" id="GO:0005802">
    <property type="term" value="C:trans-Golgi network"/>
    <property type="evidence" value="ECO:0007669"/>
    <property type="project" value="TreeGrafter"/>
</dbReference>
<dbReference type="Pfam" id="PF09801">
    <property type="entry name" value="SYS1"/>
    <property type="match status" value="1"/>
</dbReference>
<dbReference type="GO" id="GO:0006895">
    <property type="term" value="P:Golgi to endosome transport"/>
    <property type="evidence" value="ECO:0007669"/>
    <property type="project" value="TreeGrafter"/>
</dbReference>
<dbReference type="KEGG" id="cthr:CTHT_0016690"/>
<feature type="transmembrane region" description="Helical" evidence="10">
    <location>
        <begin position="67"/>
        <end position="83"/>
    </location>
</feature>
<dbReference type="GeneID" id="18255707"/>
<evidence type="ECO:0000256" key="9">
    <source>
        <dbReference type="SAM" id="MobiDB-lite"/>
    </source>
</evidence>
<dbReference type="HOGENOM" id="CLU_081382_0_0_1"/>
<comment type="subcellular location">
    <subcellularLocation>
        <location evidence="1">Golgi apparatus membrane</location>
        <topology evidence="1">Multi-pass membrane protein</topology>
    </subcellularLocation>
</comment>
<dbReference type="STRING" id="759272.G0S2B9"/>
<evidence type="ECO:0000256" key="6">
    <source>
        <dbReference type="ARBA" id="ARBA00022989"/>
    </source>
</evidence>
<evidence type="ECO:0000256" key="4">
    <source>
        <dbReference type="ARBA" id="ARBA00022692"/>
    </source>
</evidence>
<keyword evidence="8 10" id="KW-0472">Membrane</keyword>
<comment type="similarity">
    <text evidence="2">Belongs to the SYS1 family.</text>
</comment>
<dbReference type="EMBL" id="GL988040">
    <property type="protein sequence ID" value="EGS22152.1"/>
    <property type="molecule type" value="Genomic_DNA"/>
</dbReference>
<dbReference type="PANTHER" id="PTHR12952">
    <property type="entry name" value="SYS1"/>
    <property type="match status" value="1"/>
</dbReference>
<gene>
    <name evidence="11" type="ORF">CTHT_0016690</name>
</gene>